<evidence type="ECO:0000313" key="1">
    <source>
        <dbReference type="EMBL" id="MCT7399761.1"/>
    </source>
</evidence>
<proteinExistence type="predicted"/>
<dbReference type="EMBL" id="JAODBU010000012">
    <property type="protein sequence ID" value="MCT7399761.1"/>
    <property type="molecule type" value="Genomic_DNA"/>
</dbReference>
<name>A0ABT2M2K9_9FIRM</name>
<gene>
    <name evidence="1" type="ORF">N5B56_11830</name>
</gene>
<sequence>MASEKDIENIINMLDGKVAAGTSRINLNVSDGVKDGEVREVHHHGRCDVGSAWAKGTVKNPECVDIPNTDAIDE</sequence>
<accession>A0ABT2M2K9</accession>
<evidence type="ECO:0000313" key="2">
    <source>
        <dbReference type="Proteomes" id="UP001431199"/>
    </source>
</evidence>
<dbReference type="RefSeq" id="WP_022088439.1">
    <property type="nucleotide sequence ID" value="NZ_JAODBU010000012.1"/>
</dbReference>
<reference evidence="1" key="1">
    <citation type="submission" date="2022-09" db="EMBL/GenBank/DDBJ databases">
        <title>Eubacterium sp. LFL-14 isolated from human feces.</title>
        <authorList>
            <person name="Liu F."/>
        </authorList>
    </citation>
    <scope>NUCLEOTIDE SEQUENCE</scope>
    <source>
        <strain evidence="1">LFL-14</strain>
    </source>
</reference>
<dbReference type="Proteomes" id="UP001431199">
    <property type="component" value="Unassembled WGS sequence"/>
</dbReference>
<protein>
    <submittedName>
        <fullName evidence="1">Uncharacterized protein</fullName>
    </submittedName>
</protein>
<keyword evidence="2" id="KW-1185">Reference proteome</keyword>
<organism evidence="1 2">
    <name type="scientific">Eubacterium album</name>
    <dbReference type="NCBI Taxonomy" id="2978477"/>
    <lineage>
        <taxon>Bacteria</taxon>
        <taxon>Bacillati</taxon>
        <taxon>Bacillota</taxon>
        <taxon>Clostridia</taxon>
        <taxon>Eubacteriales</taxon>
        <taxon>Eubacteriaceae</taxon>
        <taxon>Eubacterium</taxon>
    </lineage>
</organism>
<comment type="caution">
    <text evidence="1">The sequence shown here is derived from an EMBL/GenBank/DDBJ whole genome shotgun (WGS) entry which is preliminary data.</text>
</comment>